<feature type="region of interest" description="Disordered" evidence="1">
    <location>
        <begin position="158"/>
        <end position="186"/>
    </location>
</feature>
<protein>
    <submittedName>
        <fullName evidence="3">Uncharacterized protein</fullName>
    </submittedName>
</protein>
<keyword evidence="2" id="KW-0812">Transmembrane</keyword>
<comment type="caution">
    <text evidence="3">The sequence shown here is derived from an EMBL/GenBank/DDBJ whole genome shotgun (WGS) entry which is preliminary data.</text>
</comment>
<reference evidence="3 4" key="1">
    <citation type="submission" date="2020-07" db="EMBL/GenBank/DDBJ databases">
        <title>Facklamia lactis sp. nov., isolated from raw milk.</title>
        <authorList>
            <person name="Doll E.V."/>
            <person name="Huptas C."/>
            <person name="Staib L."/>
            <person name="Wenning M."/>
            <person name="Scherer S."/>
        </authorList>
    </citation>
    <scope>NUCLEOTIDE SEQUENCE [LARGE SCALE GENOMIC DNA]</scope>
    <source>
        <strain evidence="3 4">DSM 104272</strain>
    </source>
</reference>
<dbReference type="RefSeq" id="WP_197103842.1">
    <property type="nucleotide sequence ID" value="NZ_JACCEL010000004.1"/>
</dbReference>
<feature type="compositionally biased region" description="Low complexity" evidence="1">
    <location>
        <begin position="169"/>
        <end position="180"/>
    </location>
</feature>
<keyword evidence="4" id="KW-1185">Reference proteome</keyword>
<accession>A0ABS0LHL2</accession>
<proteinExistence type="predicted"/>
<evidence type="ECO:0000256" key="1">
    <source>
        <dbReference type="SAM" id="MobiDB-lite"/>
    </source>
</evidence>
<sequence>MVFEIVVIVILVILLVNQFNLWNRFTVWFNQQSDSEAGESGRNYKGYIFIVLIGAIFAFITAYFQTAREINFAATSLALEQLAMNNEVIAESAMNAQTTAFQNAFDFTSLYWQKFFENATLFILLPVLISLGTVFMQDEMKKTKEELAQVTIADSKKVEPESEIEVTETTEPIEPIVTTEPTEEPIVNEDIAVLAEEEIKEEAEDDTTELS</sequence>
<keyword evidence="2" id="KW-1133">Transmembrane helix</keyword>
<evidence type="ECO:0000256" key="2">
    <source>
        <dbReference type="SAM" id="Phobius"/>
    </source>
</evidence>
<gene>
    <name evidence="3" type="ORF">HYQ42_02635</name>
</gene>
<name>A0ABS0LHL2_9LACT</name>
<organism evidence="3 4">
    <name type="scientific">Ruoffia tabacinasalis</name>
    <dbReference type="NCBI Taxonomy" id="87458"/>
    <lineage>
        <taxon>Bacteria</taxon>
        <taxon>Bacillati</taxon>
        <taxon>Bacillota</taxon>
        <taxon>Bacilli</taxon>
        <taxon>Lactobacillales</taxon>
        <taxon>Aerococcaceae</taxon>
        <taxon>Ruoffia</taxon>
    </lineage>
</organism>
<dbReference type="EMBL" id="JACCEL010000004">
    <property type="protein sequence ID" value="MBG9977673.1"/>
    <property type="molecule type" value="Genomic_DNA"/>
</dbReference>
<feature type="transmembrane region" description="Helical" evidence="2">
    <location>
        <begin position="6"/>
        <end position="25"/>
    </location>
</feature>
<feature type="transmembrane region" description="Helical" evidence="2">
    <location>
        <begin position="115"/>
        <end position="136"/>
    </location>
</feature>
<keyword evidence="2" id="KW-0472">Membrane</keyword>
<evidence type="ECO:0000313" key="4">
    <source>
        <dbReference type="Proteomes" id="UP000823401"/>
    </source>
</evidence>
<evidence type="ECO:0000313" key="3">
    <source>
        <dbReference type="EMBL" id="MBG9977673.1"/>
    </source>
</evidence>
<feature type="transmembrane region" description="Helical" evidence="2">
    <location>
        <begin position="46"/>
        <end position="64"/>
    </location>
</feature>
<dbReference type="Proteomes" id="UP000823401">
    <property type="component" value="Unassembled WGS sequence"/>
</dbReference>